<dbReference type="Pfam" id="PF00550">
    <property type="entry name" value="PP-binding"/>
    <property type="match status" value="3"/>
</dbReference>
<evidence type="ECO:0000259" key="4">
    <source>
        <dbReference type="PROSITE" id="PS50075"/>
    </source>
</evidence>
<dbReference type="Gene3D" id="3.30.559.30">
    <property type="entry name" value="Nonribosomal peptide synthetase, condensation domain"/>
    <property type="match status" value="3"/>
</dbReference>
<dbReference type="PROSITE" id="PS50075">
    <property type="entry name" value="CARRIER"/>
    <property type="match status" value="3"/>
</dbReference>
<dbReference type="InterPro" id="IPR036736">
    <property type="entry name" value="ACP-like_sf"/>
</dbReference>
<protein>
    <submittedName>
        <fullName evidence="5">Amino acid adenylation domain-containing protein</fullName>
    </submittedName>
</protein>
<keyword evidence="2" id="KW-0596">Phosphopantetheine</keyword>
<dbReference type="InterPro" id="IPR020806">
    <property type="entry name" value="PKS_PP-bd"/>
</dbReference>
<dbReference type="CDD" id="cd19531">
    <property type="entry name" value="LCL_NRPS-like"/>
    <property type="match status" value="2"/>
</dbReference>
<evidence type="ECO:0000313" key="5">
    <source>
        <dbReference type="EMBL" id="MCW3484226.1"/>
    </source>
</evidence>
<dbReference type="SUPFAM" id="SSF56801">
    <property type="entry name" value="Acetyl-CoA synthetase-like"/>
    <property type="match status" value="3"/>
</dbReference>
<dbReference type="InterPro" id="IPR020845">
    <property type="entry name" value="AMP-binding_CS"/>
</dbReference>
<dbReference type="Gene3D" id="1.10.1200.10">
    <property type="entry name" value="ACP-like"/>
    <property type="match status" value="3"/>
</dbReference>
<accession>A0ABT3IJT3</accession>
<dbReference type="InterPro" id="IPR000873">
    <property type="entry name" value="AMP-dep_synth/lig_dom"/>
</dbReference>
<dbReference type="SMART" id="SM00823">
    <property type="entry name" value="PKS_PP"/>
    <property type="match status" value="3"/>
</dbReference>
<feature type="domain" description="Carrier" evidence="4">
    <location>
        <begin position="2836"/>
        <end position="2913"/>
    </location>
</feature>
<dbReference type="EMBL" id="JAPDNS010000001">
    <property type="protein sequence ID" value="MCW3484226.1"/>
    <property type="molecule type" value="Genomic_DNA"/>
</dbReference>
<dbReference type="NCBIfam" id="TIGR01733">
    <property type="entry name" value="AA-adenyl-dom"/>
    <property type="match status" value="3"/>
</dbReference>
<keyword evidence="6" id="KW-1185">Reference proteome</keyword>
<reference evidence="5 6" key="1">
    <citation type="submission" date="2022-10" db="EMBL/GenBank/DDBJ databases">
        <title>Chitinophaga nivalis PC15 sp. nov., isolated from Pyeongchang county, South Korea.</title>
        <authorList>
            <person name="Trinh H.N."/>
        </authorList>
    </citation>
    <scope>NUCLEOTIDE SEQUENCE [LARGE SCALE GENOMIC DNA]</scope>
    <source>
        <strain evidence="5 6">PC14</strain>
    </source>
</reference>
<dbReference type="Pfam" id="PF13193">
    <property type="entry name" value="AMP-binding_C"/>
    <property type="match status" value="3"/>
</dbReference>
<gene>
    <name evidence="5" type="ORF">OL497_10000</name>
</gene>
<dbReference type="Gene3D" id="3.40.50.12780">
    <property type="entry name" value="N-terminal domain of ligase-like"/>
    <property type="match status" value="1"/>
</dbReference>
<organism evidence="5 6">
    <name type="scientific">Chitinophaga nivalis</name>
    <dbReference type="NCBI Taxonomy" id="2991709"/>
    <lineage>
        <taxon>Bacteria</taxon>
        <taxon>Pseudomonadati</taxon>
        <taxon>Bacteroidota</taxon>
        <taxon>Chitinophagia</taxon>
        <taxon>Chitinophagales</taxon>
        <taxon>Chitinophagaceae</taxon>
        <taxon>Chitinophaga</taxon>
    </lineage>
</organism>
<dbReference type="InterPro" id="IPR023213">
    <property type="entry name" value="CAT-like_dom_sf"/>
</dbReference>
<dbReference type="Pfam" id="PF00501">
    <property type="entry name" value="AMP-binding"/>
    <property type="match status" value="3"/>
</dbReference>
<keyword evidence="3" id="KW-0597">Phosphoprotein</keyword>
<dbReference type="InterPro" id="IPR009081">
    <property type="entry name" value="PP-bd_ACP"/>
</dbReference>
<proteinExistence type="predicted"/>
<dbReference type="NCBIfam" id="NF003417">
    <property type="entry name" value="PRK04813.1"/>
    <property type="match status" value="3"/>
</dbReference>
<dbReference type="InterPro" id="IPR045851">
    <property type="entry name" value="AMP-bd_C_sf"/>
</dbReference>
<evidence type="ECO:0000256" key="1">
    <source>
        <dbReference type="ARBA" id="ARBA00001957"/>
    </source>
</evidence>
<name>A0ABT3IJT3_9BACT</name>
<dbReference type="PROSITE" id="PS00012">
    <property type="entry name" value="PHOSPHOPANTETHEINE"/>
    <property type="match status" value="1"/>
</dbReference>
<dbReference type="SMART" id="SM01294">
    <property type="entry name" value="PKS_PP_betabranch"/>
    <property type="match status" value="1"/>
</dbReference>
<dbReference type="Gene3D" id="3.40.50.980">
    <property type="match status" value="4"/>
</dbReference>
<dbReference type="InterPro" id="IPR006162">
    <property type="entry name" value="Ppantetheine_attach_site"/>
</dbReference>
<dbReference type="SUPFAM" id="SSF52777">
    <property type="entry name" value="CoA-dependent acyltransferases"/>
    <property type="match status" value="5"/>
</dbReference>
<dbReference type="InterPro" id="IPR042099">
    <property type="entry name" value="ANL_N_sf"/>
</dbReference>
<dbReference type="InterPro" id="IPR010071">
    <property type="entry name" value="AA_adenyl_dom"/>
</dbReference>
<dbReference type="InterPro" id="IPR001242">
    <property type="entry name" value="Condensation_dom"/>
</dbReference>
<dbReference type="InterPro" id="IPR025110">
    <property type="entry name" value="AMP-bd_C"/>
</dbReference>
<comment type="caution">
    <text evidence="5">The sequence shown here is derived from an EMBL/GenBank/DDBJ whole genome shotgun (WGS) entry which is preliminary data.</text>
</comment>
<dbReference type="Gene3D" id="2.30.38.10">
    <property type="entry name" value="Luciferase, Domain 3"/>
    <property type="match status" value="2"/>
</dbReference>
<dbReference type="PANTHER" id="PTHR45527:SF1">
    <property type="entry name" value="FATTY ACID SYNTHASE"/>
    <property type="match status" value="1"/>
</dbReference>
<dbReference type="Gene3D" id="3.30.300.30">
    <property type="match status" value="3"/>
</dbReference>
<dbReference type="Proteomes" id="UP001207742">
    <property type="component" value="Unassembled WGS sequence"/>
</dbReference>
<dbReference type="CDD" id="cd05930">
    <property type="entry name" value="A_NRPS"/>
    <property type="match status" value="1"/>
</dbReference>
<feature type="domain" description="Carrier" evidence="4">
    <location>
        <begin position="764"/>
        <end position="841"/>
    </location>
</feature>
<dbReference type="Pfam" id="PF00668">
    <property type="entry name" value="Condensation"/>
    <property type="match status" value="2"/>
</dbReference>
<dbReference type="PANTHER" id="PTHR45527">
    <property type="entry name" value="NONRIBOSOMAL PEPTIDE SYNTHETASE"/>
    <property type="match status" value="1"/>
</dbReference>
<dbReference type="Gene3D" id="3.30.559.10">
    <property type="entry name" value="Chloramphenicol acetyltransferase-like domain"/>
    <property type="match status" value="2"/>
</dbReference>
<dbReference type="PROSITE" id="PS00455">
    <property type="entry name" value="AMP_BINDING"/>
    <property type="match status" value="3"/>
</dbReference>
<evidence type="ECO:0000256" key="2">
    <source>
        <dbReference type="ARBA" id="ARBA00022450"/>
    </source>
</evidence>
<sequence>MSTKPTLDHNAIEANRNIAARNYWRNRLQHLEFGDYFNYAPRAVNTSEKPRVVTYTVTGTDALNNALGRIALSLKARHVFLLSALGVIAGKYAGVEEVCLFTPLYSSGLKTGQAGIMLPVRISLAGEPAFKTLLGNVKNDLLQDMAYGTYPLERILQKEEKAFVPEVSVGMLVKEIQAVPEEGSFVPALLFSFSLTAQLVLEIQYDTARFEESYIAAIAQYYLDVLTQLLQNPDIGFSKATFLSAAAEGILLQQYKDTAVPLPEAATVITLFEQQAAAAPDKTALISGSQTVSYGQLQQQADRVAAYLQHTCHIQAGDLVGILLDRELLLLPVMLGVLKSGAAYVPIDPAYPAERITAIVTDARVKVLFTTQPALTVAAHTQVVLPDVALQANLPVQPLSATHPGGLAYVLYTSGSTGRPKGVKVSHHSLLNYAHWAAGHYLEGGPAVFALFTSIAFDLTVTSIFTPLITGNAIALYEEADKGQLIGKVLSDGIAEVIKLTPSHLRVIRSTEFVPEAGRTFTFIVGGEALETALSQGIHQQFNGQVKIYNEYGPTEATVGCMIYQFDPADTLAVVPIGTAIQNTQIHLLNADLQPVAAGIPGEIYIAGTGVAAGYLLNETLTAERFITDPFSAGGRMYRTGDLAVRLPDGRILYRGRNDEQLKIRGYRIEPGEIAQQLLLYPGIKEAVVVAIEKEGNKYLVAYYVAGSPLDATVLTTYLQARLPVYMVPTFFIPLEQLPLTTNGKLHVKALPAPEWVATPAYEPAADETEAKLVELWAAVLKREPDTVSVTQSFLTLGGNSLMAIVLTNKIFKQLNVKIAIKDFFEQEHIRAMGRFIRGAEKSGYTSIRKVLSKPHYKVSSAQRRLYFLYEVNKTSLAYNITTAVTLEGALDTDRLQAAFRALVTRHESLRTCFDRVKEEPVQKIIQDMPFEVARFTTDATGVQATIRTFRQPFDVNNGPLIRAALITVAPEEHVLAVDMHHIISDGISLSLLVKDFMALYNGDQLPALRLQYKDYAAWQQSKEQQEKVRSSEAFWLQEFAAVPAALELPTDYPRPAIKNHHGSRLRFELDETMTARLSAIAEQEGSTLYMLFLAAFNILLAKLGGREDITVGTSTAGRQHPELENIIGMFVNMLTIRNYPAGHLSFKTFLAAVKTKTLACFEGQDYQYEQLIEAIKPERDMSRNPLFDVMFDFNNFEGEALQIPGLTIRSYPAAYTISKFDLTLSCTAMEGKIYGNLEYATDLFREETIERFIHYFKNITAAIAADADLQLADISLLSPEEKVAQLQTYNATAAPLPEAETVVTLFEQQAAADPENVALISGEHTVSYGQLQEQVNRVAAYLQNSCHIQTGELVGILLDRELSLIPVMLGILKSGAAYVPIDPAYPAERILSIVTDAGLKVLFAVHPDAELAAHTRVISPEVALESALPEQQLPVPNQAALAYVLYTSGSTGRPKGVQVGHRSLLNYVHWAAGQYLEGRPGTFALFTSIAFDLTVTTIFTPLITGNAIALYEGEDKGQLIGKVLTDGVADVIKLTPSHLRVIRSMGWEPEGFRAITLIVGGEALETALSQDIYHQFNGLVRIYNEYGPTETTVGCMIYRFNPADTLPAVPIGVPIHNTQIYLLDGYLKPVAVGVPGEIYVGGTGVAEGYLKNEALTAERFIPDPFTAGGRMYKTGDLAVRLADGKVVYRGRTDEQLKIRGYRIEPGDIAQHLLSYPGIREAVVVAGEKEGSKYLIAYYVATTPLDGNILAAHLEVHLPVYMIPAFFVRIDELPLTTNGKLNKKALPAPEATTTGEHLAPLDETEVKLVQLWAEVLKIDAADISIDASFFQLGGHSLLAIELISKVLREMQVELPLDVVFDHDNVRAMATYIRGTKKSAYAVIPVAAKKEHYALSATQKEMYFLHGLDQASLAYNMPRVVKLEGKLDKDKLAHAFTTLVARHEIFRTAFHIVEETPVQVIVEDATIAISHHQTTEAAVKPLMEQLIRPFDLSVAPLLRVALVETGGAEHFLLVDTHHIIMDGTSNGILIKEFVALYKGETLPPLRLQYKDYVEWQQSPDRQLAVQAQRAFWKEQFADGIPVLELPVDHPRPLVKNHAGSTIDFSLDETTTAAVKSLAASENATLFMVLLSVYNVLLAKMTGQHDLIVGASVSGRKHEDLKNLMGLFLDTLPMRNQLRTDQSFRDFLKAVRTRTLQCFDHQAYEYEILANELNIRRNGTHNALFDVMFAVQNYEKATFELPELSFQTYSRKGYEAKFDMTLTATEQGDRIYLSLEYSTQLFERATIERCITWFRNILSGVLADTAIRIGDIEMMAGTEREQILHTFNQPAIVTAPGQTVLDLFTTQVQLHGNNPAIWFDQQTISYAVLDEKTNQLAHYLAHDAQAETEEVIALCMDRSPVMLVALLAILKTGAAYVALEPSLPASRIATILQEAGVKRILTNTVLAGAADWPVTLIDIRKEQAIINGYPVTPLPVTITGNQLAYVIYTSGSTGIPKGIEIEHRSLIDYALTFRDYFGVTHTDKVVQQSSLSFDTAVEEIFPALISGAQLLLMQDGGMNVPHLLQVMQQEGATILSTTPLVLNELNRQAAALPPLRVLISGGDVLRPEYIDQLAGRFQVYNTYGPAESTVCVTYHPLTGAGDTQVIGKPVRNREVLILNRVGGLCPVGVRGEIAVSGAGLARGYLHQPGATAAKFIPHPYNPAARLYLTGDEGRWLPDGSIAFLGRTDGQVKIRGYRVETAEIENVLLAIPGIREAVVLSYEPAPGDRKLAAFLVLEDTTLNVLKIKKQVRDKLAGYMVPAHFIPVAGIPATVNGKTDTAALLALIPVTTTVSDSYRAPQDKIQQQLAAIWQELLQVEKAGLDDTFFDLGGHSLLLIKQSERIKKTFRVTLPLNIFFYQTLEQIAAAIAAEKTHS</sequence>
<feature type="domain" description="Carrier" evidence="4">
    <location>
        <begin position="1799"/>
        <end position="1876"/>
    </location>
</feature>
<dbReference type="SUPFAM" id="SSF47336">
    <property type="entry name" value="ACP-like"/>
    <property type="match status" value="3"/>
</dbReference>
<evidence type="ECO:0000313" key="6">
    <source>
        <dbReference type="Proteomes" id="UP001207742"/>
    </source>
</evidence>
<evidence type="ECO:0000256" key="3">
    <source>
        <dbReference type="ARBA" id="ARBA00022553"/>
    </source>
</evidence>
<comment type="cofactor">
    <cofactor evidence="1">
        <name>pantetheine 4'-phosphate</name>
        <dbReference type="ChEBI" id="CHEBI:47942"/>
    </cofactor>
</comment>
<dbReference type="RefSeq" id="WP_264729745.1">
    <property type="nucleotide sequence ID" value="NZ_JAPDNR010000001.1"/>
</dbReference>